<dbReference type="PANTHER" id="PTHR43133:SF25">
    <property type="entry name" value="RNA POLYMERASE SIGMA FACTOR RFAY-RELATED"/>
    <property type="match status" value="1"/>
</dbReference>
<dbReference type="InterPro" id="IPR013249">
    <property type="entry name" value="RNA_pol_sigma70_r4_t2"/>
</dbReference>
<evidence type="ECO:0000259" key="6">
    <source>
        <dbReference type="Pfam" id="PF04542"/>
    </source>
</evidence>
<evidence type="ECO:0000256" key="4">
    <source>
        <dbReference type="ARBA" id="ARBA00023163"/>
    </source>
</evidence>
<comment type="similarity">
    <text evidence="1">Belongs to the sigma-70 factor family. ECF subfamily.</text>
</comment>
<dbReference type="NCBIfam" id="TIGR02937">
    <property type="entry name" value="sigma70-ECF"/>
    <property type="match status" value="1"/>
</dbReference>
<name>A0ABV5IPF4_9ACTN</name>
<dbReference type="Gene3D" id="1.10.1740.10">
    <property type="match status" value="1"/>
</dbReference>
<dbReference type="SUPFAM" id="SSF88946">
    <property type="entry name" value="Sigma2 domain of RNA polymerase sigma factors"/>
    <property type="match status" value="1"/>
</dbReference>
<evidence type="ECO:0000313" key="8">
    <source>
        <dbReference type="EMBL" id="MFB9206417.1"/>
    </source>
</evidence>
<comment type="caution">
    <text evidence="8">The sequence shown here is derived from an EMBL/GenBank/DDBJ whole genome shotgun (WGS) entry which is preliminary data.</text>
</comment>
<dbReference type="InterPro" id="IPR013325">
    <property type="entry name" value="RNA_pol_sigma_r2"/>
</dbReference>
<dbReference type="PANTHER" id="PTHR43133">
    <property type="entry name" value="RNA POLYMERASE ECF-TYPE SIGMA FACTO"/>
    <property type="match status" value="1"/>
</dbReference>
<feature type="domain" description="RNA polymerase sigma-70 region 2" evidence="6">
    <location>
        <begin position="25"/>
        <end position="90"/>
    </location>
</feature>
<dbReference type="EMBL" id="JBHMEI010000037">
    <property type="protein sequence ID" value="MFB9206417.1"/>
    <property type="molecule type" value="Genomic_DNA"/>
</dbReference>
<keyword evidence="3" id="KW-0731">Sigma factor</keyword>
<dbReference type="InterPro" id="IPR039425">
    <property type="entry name" value="RNA_pol_sigma-70-like"/>
</dbReference>
<dbReference type="InterPro" id="IPR014284">
    <property type="entry name" value="RNA_pol_sigma-70_dom"/>
</dbReference>
<reference evidence="8 9" key="1">
    <citation type="submission" date="2024-09" db="EMBL/GenBank/DDBJ databases">
        <authorList>
            <person name="Sun Q."/>
            <person name="Mori K."/>
        </authorList>
    </citation>
    <scope>NUCLEOTIDE SEQUENCE [LARGE SCALE GENOMIC DNA]</scope>
    <source>
        <strain evidence="8 9">CCM 3426</strain>
    </source>
</reference>
<dbReference type="SUPFAM" id="SSF88659">
    <property type="entry name" value="Sigma3 and sigma4 domains of RNA polymerase sigma factors"/>
    <property type="match status" value="1"/>
</dbReference>
<protein>
    <submittedName>
        <fullName evidence="8">RNA polymerase sigma factor</fullName>
    </submittedName>
</protein>
<dbReference type="Proteomes" id="UP001589647">
    <property type="component" value="Unassembled WGS sequence"/>
</dbReference>
<dbReference type="InterPro" id="IPR036388">
    <property type="entry name" value="WH-like_DNA-bd_sf"/>
</dbReference>
<keyword evidence="2" id="KW-0805">Transcription regulation</keyword>
<dbReference type="Gene3D" id="1.10.10.10">
    <property type="entry name" value="Winged helix-like DNA-binding domain superfamily/Winged helix DNA-binding domain"/>
    <property type="match status" value="1"/>
</dbReference>
<keyword evidence="9" id="KW-1185">Reference proteome</keyword>
<feature type="compositionally biased region" description="Basic and acidic residues" evidence="5">
    <location>
        <begin position="197"/>
        <end position="208"/>
    </location>
</feature>
<dbReference type="RefSeq" id="WP_189651087.1">
    <property type="nucleotide sequence ID" value="NZ_BMRC01000017.1"/>
</dbReference>
<organism evidence="8 9">
    <name type="scientific">Nonomuraea spiralis</name>
    <dbReference type="NCBI Taxonomy" id="46182"/>
    <lineage>
        <taxon>Bacteria</taxon>
        <taxon>Bacillati</taxon>
        <taxon>Actinomycetota</taxon>
        <taxon>Actinomycetes</taxon>
        <taxon>Streptosporangiales</taxon>
        <taxon>Streptosporangiaceae</taxon>
        <taxon>Nonomuraea</taxon>
    </lineage>
</organism>
<dbReference type="Pfam" id="PF04542">
    <property type="entry name" value="Sigma70_r2"/>
    <property type="match status" value="1"/>
</dbReference>
<gene>
    <name evidence="8" type="ORF">ACFFV7_34835</name>
</gene>
<feature type="region of interest" description="Disordered" evidence="5">
    <location>
        <begin position="180"/>
        <end position="208"/>
    </location>
</feature>
<dbReference type="InterPro" id="IPR013324">
    <property type="entry name" value="RNA_pol_sigma_r3/r4-like"/>
</dbReference>
<evidence type="ECO:0000259" key="7">
    <source>
        <dbReference type="Pfam" id="PF08281"/>
    </source>
</evidence>
<evidence type="ECO:0000256" key="3">
    <source>
        <dbReference type="ARBA" id="ARBA00023082"/>
    </source>
</evidence>
<dbReference type="CDD" id="cd06171">
    <property type="entry name" value="Sigma70_r4"/>
    <property type="match status" value="1"/>
</dbReference>
<evidence type="ECO:0000256" key="2">
    <source>
        <dbReference type="ARBA" id="ARBA00023015"/>
    </source>
</evidence>
<accession>A0ABV5IPF4</accession>
<dbReference type="InterPro" id="IPR007627">
    <property type="entry name" value="RNA_pol_sigma70_r2"/>
</dbReference>
<sequence>MQDTEVDDAEVIRRARSDPAAFSALYDRHAPALHRYVTRRLGDSLADDIVAETFLDAFRRLARYDTTHRDARPWLYGIAANLIGKHRRTEIRAYRALSRTGLDAVAESYADRVEARVSAGAAHRELAGALATLSPQDREVLLMIAWADLSYEEVARALGVPIGTVRSRLHRARKKTRAALGGIDPSAVHDAAPSAIHDTDKEDPGRGR</sequence>
<evidence type="ECO:0000256" key="1">
    <source>
        <dbReference type="ARBA" id="ARBA00010641"/>
    </source>
</evidence>
<evidence type="ECO:0000256" key="5">
    <source>
        <dbReference type="SAM" id="MobiDB-lite"/>
    </source>
</evidence>
<dbReference type="Pfam" id="PF08281">
    <property type="entry name" value="Sigma70_r4_2"/>
    <property type="match status" value="1"/>
</dbReference>
<evidence type="ECO:0000313" key="9">
    <source>
        <dbReference type="Proteomes" id="UP001589647"/>
    </source>
</evidence>
<keyword evidence="4" id="KW-0804">Transcription</keyword>
<feature type="domain" description="RNA polymerase sigma factor 70 region 4 type 2" evidence="7">
    <location>
        <begin position="124"/>
        <end position="175"/>
    </location>
</feature>
<proteinExistence type="inferred from homology"/>